<dbReference type="GO" id="GO:0061630">
    <property type="term" value="F:ubiquitin protein ligase activity"/>
    <property type="evidence" value="ECO:0007669"/>
    <property type="project" value="InterPro"/>
</dbReference>
<dbReference type="GO" id="GO:0033554">
    <property type="term" value="P:cellular response to stress"/>
    <property type="evidence" value="ECO:0007669"/>
    <property type="project" value="UniProtKB-ARBA"/>
</dbReference>
<feature type="region of interest" description="Disordered" evidence="4">
    <location>
        <begin position="285"/>
        <end position="347"/>
    </location>
</feature>
<dbReference type="OrthoDB" id="432311at2759"/>
<evidence type="ECO:0000259" key="5">
    <source>
        <dbReference type="PROSITE" id="PS50089"/>
    </source>
</evidence>
<dbReference type="SUPFAM" id="SSF57850">
    <property type="entry name" value="RING/U-box"/>
    <property type="match status" value="1"/>
</dbReference>
<feature type="compositionally biased region" description="Basic residues" evidence="4">
    <location>
        <begin position="314"/>
        <end position="337"/>
    </location>
</feature>
<dbReference type="Gene3D" id="3.10.110.10">
    <property type="entry name" value="Ubiquitin Conjugating Enzyme"/>
    <property type="match status" value="1"/>
</dbReference>
<dbReference type="GO" id="GO:0051246">
    <property type="term" value="P:regulation of protein metabolic process"/>
    <property type="evidence" value="ECO:0007669"/>
    <property type="project" value="UniProtKB-ARBA"/>
</dbReference>
<dbReference type="GO" id="GO:0005634">
    <property type="term" value="C:nucleus"/>
    <property type="evidence" value="ECO:0007669"/>
    <property type="project" value="TreeGrafter"/>
</dbReference>
<dbReference type="GO" id="GO:0010468">
    <property type="term" value="P:regulation of gene expression"/>
    <property type="evidence" value="ECO:0007669"/>
    <property type="project" value="UniProtKB-ARBA"/>
</dbReference>
<accession>A0A6J0BLY1</accession>
<dbReference type="SUPFAM" id="SSF54495">
    <property type="entry name" value="UBC-like"/>
    <property type="match status" value="1"/>
</dbReference>
<feature type="compositionally biased region" description="Basic and acidic residues" evidence="4">
    <location>
        <begin position="338"/>
        <end position="347"/>
    </location>
</feature>
<name>A0A6J0BLY1_NEOLC</name>
<dbReference type="GO" id="GO:0016567">
    <property type="term" value="P:protein ubiquitination"/>
    <property type="evidence" value="ECO:0007669"/>
    <property type="project" value="TreeGrafter"/>
</dbReference>
<dbReference type="FunFam" id="3.30.40.10:FF:000215">
    <property type="entry name" value="E3 ubiquitin-protein ligase RNF25"/>
    <property type="match status" value="1"/>
</dbReference>
<evidence type="ECO:0000256" key="1">
    <source>
        <dbReference type="ARBA" id="ARBA00022771"/>
    </source>
</evidence>
<protein>
    <submittedName>
        <fullName evidence="8">E3 ubiquitin-protein ligase RNF25 isoform X1</fullName>
    </submittedName>
</protein>
<keyword evidence="1 3" id="KW-0479">Metal-binding</keyword>
<keyword evidence="7" id="KW-1185">Reference proteome</keyword>
<feature type="domain" description="RING-type" evidence="5">
    <location>
        <begin position="129"/>
        <end position="193"/>
    </location>
</feature>
<dbReference type="KEGG" id="nlo:107221275"/>
<reference evidence="8" key="1">
    <citation type="submission" date="2025-08" db="UniProtKB">
        <authorList>
            <consortium name="RefSeq"/>
        </authorList>
    </citation>
    <scope>IDENTIFICATION</scope>
    <source>
        <tissue evidence="8">Thorax and Abdomen</tissue>
    </source>
</reference>
<dbReference type="InterPro" id="IPR016135">
    <property type="entry name" value="UBQ-conjugating_enzyme/RWD"/>
</dbReference>
<dbReference type="GeneID" id="107221275"/>
<dbReference type="RefSeq" id="XP_015515691.1">
    <property type="nucleotide sequence ID" value="XM_015660205.2"/>
</dbReference>
<evidence type="ECO:0000313" key="7">
    <source>
        <dbReference type="Proteomes" id="UP000829291"/>
    </source>
</evidence>
<dbReference type="FunCoup" id="A0A6J0BLY1">
    <property type="interactions" value="1994"/>
</dbReference>
<evidence type="ECO:0000259" key="6">
    <source>
        <dbReference type="PROSITE" id="PS50908"/>
    </source>
</evidence>
<dbReference type="InterPro" id="IPR001841">
    <property type="entry name" value="Znf_RING"/>
</dbReference>
<dbReference type="PROSITE" id="PS50089">
    <property type="entry name" value="ZF_RING_2"/>
    <property type="match status" value="1"/>
</dbReference>
<dbReference type="PANTHER" id="PTHR13198:SF4">
    <property type="entry name" value="E3 UBIQUITIN-PROTEIN LIGASE RNF25"/>
    <property type="match status" value="1"/>
</dbReference>
<dbReference type="Pfam" id="PF05773">
    <property type="entry name" value="RWD"/>
    <property type="match status" value="1"/>
</dbReference>
<gene>
    <name evidence="8" type="primary">LOC107221275</name>
</gene>
<organism evidence="8">
    <name type="scientific">Neodiprion lecontei</name>
    <name type="common">Redheaded pine sawfly</name>
    <dbReference type="NCBI Taxonomy" id="441921"/>
    <lineage>
        <taxon>Eukaryota</taxon>
        <taxon>Metazoa</taxon>
        <taxon>Ecdysozoa</taxon>
        <taxon>Arthropoda</taxon>
        <taxon>Hexapoda</taxon>
        <taxon>Insecta</taxon>
        <taxon>Pterygota</taxon>
        <taxon>Neoptera</taxon>
        <taxon>Endopterygota</taxon>
        <taxon>Hymenoptera</taxon>
        <taxon>Tenthredinoidea</taxon>
        <taxon>Diprionidae</taxon>
        <taxon>Diprioninae</taxon>
        <taxon>Neodiprion</taxon>
    </lineage>
</organism>
<dbReference type="FunFam" id="3.10.110.10:FF:000050">
    <property type="entry name" value="eIF-2-alpha kinase GCN2"/>
    <property type="match status" value="1"/>
</dbReference>
<dbReference type="GO" id="GO:0009893">
    <property type="term" value="P:positive regulation of metabolic process"/>
    <property type="evidence" value="ECO:0007669"/>
    <property type="project" value="UniProtKB-ARBA"/>
</dbReference>
<evidence type="ECO:0000256" key="2">
    <source>
        <dbReference type="ARBA" id="ARBA00022833"/>
    </source>
</evidence>
<evidence type="ECO:0000256" key="4">
    <source>
        <dbReference type="SAM" id="MobiDB-lite"/>
    </source>
</evidence>
<keyword evidence="1 3" id="KW-0863">Zinc-finger</keyword>
<dbReference type="AlphaFoldDB" id="A0A6J0BLY1"/>
<dbReference type="Pfam" id="PF13639">
    <property type="entry name" value="zf-RING_2"/>
    <property type="match status" value="1"/>
</dbReference>
<dbReference type="GO" id="GO:0008270">
    <property type="term" value="F:zinc ion binding"/>
    <property type="evidence" value="ECO:0007669"/>
    <property type="project" value="UniProtKB-KW"/>
</dbReference>
<dbReference type="InterPro" id="IPR006575">
    <property type="entry name" value="RWD_dom"/>
</dbReference>
<dbReference type="Proteomes" id="UP000829291">
    <property type="component" value="Chromosome 5"/>
</dbReference>
<proteinExistence type="predicted"/>
<dbReference type="PANTHER" id="PTHR13198">
    <property type="entry name" value="RING FINGER PROTEIN 25"/>
    <property type="match status" value="1"/>
</dbReference>
<dbReference type="InterPro" id="IPR013083">
    <property type="entry name" value="Znf_RING/FYVE/PHD"/>
</dbReference>
<keyword evidence="2" id="KW-0862">Zinc</keyword>
<feature type="domain" description="RWD" evidence="6">
    <location>
        <begin position="12"/>
        <end position="122"/>
    </location>
</feature>
<feature type="compositionally biased region" description="Polar residues" evidence="4">
    <location>
        <begin position="285"/>
        <end position="301"/>
    </location>
</feature>
<dbReference type="InParanoid" id="A0A6J0BLY1"/>
<evidence type="ECO:0000313" key="8">
    <source>
        <dbReference type="RefSeq" id="XP_015515691.1"/>
    </source>
</evidence>
<sequence length="347" mass="39716">MADPGIDERVTDEIEALKAILLDHELHIKENRRGEPECIETIVFPSTGEDSQSQYVCVRLVVDLLPGYPDVSPRVTLRNPRGLHEDTVRLIQADAEAKCQDFVGQPVMFELIELVREHLTCSNLPSGQCAVCLYGFREGDEFTKTECYHHFHSHCLAAHVAAAERHYREEQEKVPLWQQDPKNKFQAICPVCREVIKCDVENLSLAPPPFEVETAKDFAVTAELRELQHEMAALFLHQQQRGGIIDLEAEGVKMLLRTEEESTGTVEEPSPSGTSLTAIQNQEEPVVTQVQHPQQFGTQHKPNQYQPRQSQQNHQRHNNHGHRNRGRGRPNYRRHFDRVRQPETTPR</sequence>
<dbReference type="InterPro" id="IPR039133">
    <property type="entry name" value="RNF25"/>
</dbReference>
<evidence type="ECO:0000256" key="3">
    <source>
        <dbReference type="PROSITE-ProRule" id="PRU00175"/>
    </source>
</evidence>
<dbReference type="SMART" id="SM00591">
    <property type="entry name" value="RWD"/>
    <property type="match status" value="1"/>
</dbReference>
<dbReference type="CDD" id="cd16470">
    <property type="entry name" value="RING-H2_RNF25"/>
    <property type="match status" value="1"/>
</dbReference>
<dbReference type="CDD" id="cd23818">
    <property type="entry name" value="RWD_RNF25"/>
    <property type="match status" value="1"/>
</dbReference>
<feature type="compositionally biased region" description="Low complexity" evidence="4">
    <location>
        <begin position="302"/>
        <end position="313"/>
    </location>
</feature>
<dbReference type="Gene3D" id="3.30.40.10">
    <property type="entry name" value="Zinc/RING finger domain, C3HC4 (zinc finger)"/>
    <property type="match status" value="1"/>
</dbReference>
<dbReference type="SMART" id="SM00184">
    <property type="entry name" value="RING"/>
    <property type="match status" value="1"/>
</dbReference>
<dbReference type="PROSITE" id="PS50908">
    <property type="entry name" value="RWD"/>
    <property type="match status" value="1"/>
</dbReference>